<sequence length="100" mass="11785">MPGQRLIEHGRSVSPAPSDLSMKSDWSKEEPSNFRESEPSDSMTTTKEEQDHSKVELVKDNQHKLKEDLKRKIRNLQKELKELKRFLLNISRERQNVERA</sequence>
<evidence type="ECO:0000313" key="3">
    <source>
        <dbReference type="Proteomes" id="UP001346869"/>
    </source>
</evidence>
<protein>
    <submittedName>
        <fullName evidence="2">Uncharacterized protein</fullName>
    </submittedName>
</protein>
<feature type="compositionally biased region" description="Basic and acidic residues" evidence="1">
    <location>
        <begin position="25"/>
        <end position="38"/>
    </location>
</feature>
<name>A0AAN7XFD6_ELEMC</name>
<organism evidence="2 3">
    <name type="scientific">Eleginops maclovinus</name>
    <name type="common">Patagonian blennie</name>
    <name type="synonym">Eleginus maclovinus</name>
    <dbReference type="NCBI Taxonomy" id="56733"/>
    <lineage>
        <taxon>Eukaryota</taxon>
        <taxon>Metazoa</taxon>
        <taxon>Chordata</taxon>
        <taxon>Craniata</taxon>
        <taxon>Vertebrata</taxon>
        <taxon>Euteleostomi</taxon>
        <taxon>Actinopterygii</taxon>
        <taxon>Neopterygii</taxon>
        <taxon>Teleostei</taxon>
        <taxon>Neoteleostei</taxon>
        <taxon>Acanthomorphata</taxon>
        <taxon>Eupercaria</taxon>
        <taxon>Perciformes</taxon>
        <taxon>Notothenioidei</taxon>
        <taxon>Eleginopidae</taxon>
        <taxon>Eleginops</taxon>
    </lineage>
</organism>
<evidence type="ECO:0000256" key="1">
    <source>
        <dbReference type="SAM" id="MobiDB-lite"/>
    </source>
</evidence>
<dbReference type="AlphaFoldDB" id="A0AAN7XFD6"/>
<feature type="compositionally biased region" description="Basic and acidic residues" evidence="1">
    <location>
        <begin position="46"/>
        <end position="60"/>
    </location>
</feature>
<reference evidence="2 3" key="1">
    <citation type="journal article" date="2023" name="Genes (Basel)">
        <title>Chromosome-Level Genome Assembly and Circadian Gene Repertoire of the Patagonia Blennie Eleginops maclovinus-The Closest Ancestral Proxy of Antarctic Cryonotothenioids.</title>
        <authorList>
            <person name="Cheng C.C."/>
            <person name="Rivera-Colon A.G."/>
            <person name="Minhas B.F."/>
            <person name="Wilson L."/>
            <person name="Rayamajhi N."/>
            <person name="Vargas-Chacoff L."/>
            <person name="Catchen J.M."/>
        </authorList>
    </citation>
    <scope>NUCLEOTIDE SEQUENCE [LARGE SCALE GENOMIC DNA]</scope>
    <source>
        <strain evidence="2">JMC-PN-2008</strain>
    </source>
</reference>
<evidence type="ECO:0000313" key="2">
    <source>
        <dbReference type="EMBL" id="KAK5863296.1"/>
    </source>
</evidence>
<dbReference type="Proteomes" id="UP001346869">
    <property type="component" value="Unassembled WGS sequence"/>
</dbReference>
<gene>
    <name evidence="2" type="ORF">PBY51_000335</name>
</gene>
<dbReference type="EMBL" id="JAUZQC010000011">
    <property type="protein sequence ID" value="KAK5863296.1"/>
    <property type="molecule type" value="Genomic_DNA"/>
</dbReference>
<keyword evidence="3" id="KW-1185">Reference proteome</keyword>
<feature type="compositionally biased region" description="Basic and acidic residues" evidence="1">
    <location>
        <begin position="1"/>
        <end position="11"/>
    </location>
</feature>
<reference evidence="2 3" key="2">
    <citation type="journal article" date="2023" name="Mol. Biol. Evol.">
        <title>Genomics of Secondarily Temperate Adaptation in the Only Non-Antarctic Icefish.</title>
        <authorList>
            <person name="Rivera-Colon A.G."/>
            <person name="Rayamajhi N."/>
            <person name="Minhas B.F."/>
            <person name="Madrigal G."/>
            <person name="Bilyk K.T."/>
            <person name="Yoon V."/>
            <person name="Hune M."/>
            <person name="Gregory S."/>
            <person name="Cheng C.H.C."/>
            <person name="Catchen J.M."/>
        </authorList>
    </citation>
    <scope>NUCLEOTIDE SEQUENCE [LARGE SCALE GENOMIC DNA]</scope>
    <source>
        <strain evidence="2">JMC-PN-2008</strain>
    </source>
</reference>
<proteinExistence type="predicted"/>
<feature type="region of interest" description="Disordered" evidence="1">
    <location>
        <begin position="1"/>
        <end position="60"/>
    </location>
</feature>
<comment type="caution">
    <text evidence="2">The sequence shown here is derived from an EMBL/GenBank/DDBJ whole genome shotgun (WGS) entry which is preliminary data.</text>
</comment>
<accession>A0AAN7XFD6</accession>